<dbReference type="OrthoDB" id="9802640at2"/>
<organism evidence="5 6">
    <name type="scientific">Maledivibacter halophilus</name>
    <dbReference type="NCBI Taxonomy" id="36842"/>
    <lineage>
        <taxon>Bacteria</taxon>
        <taxon>Bacillati</taxon>
        <taxon>Bacillota</taxon>
        <taxon>Clostridia</taxon>
        <taxon>Peptostreptococcales</taxon>
        <taxon>Caminicellaceae</taxon>
        <taxon>Maledivibacter</taxon>
    </lineage>
</organism>
<sequence>MIINSIYTHKEIFLRQLISNSSDTIDKIYCKDLTDDSLTFNKENYYIKVTDDKENRFLKVSDTGTGMTKEELVSRAIPVYY</sequence>
<dbReference type="AlphaFoldDB" id="A0A1T5L199"/>
<name>A0A1T5L199_9FIRM</name>
<keyword evidence="2" id="KW-0547">Nucleotide-binding</keyword>
<gene>
    <name evidence="5" type="ORF">SAMN02194393_02251</name>
</gene>
<dbReference type="SUPFAM" id="SSF55874">
    <property type="entry name" value="ATPase domain of HSP90 chaperone/DNA topoisomerase II/histidine kinase"/>
    <property type="match status" value="1"/>
</dbReference>
<protein>
    <submittedName>
        <fullName evidence="5">Histidine kinase-, DNA gyrase B-, and HSP90-like ATPase</fullName>
    </submittedName>
</protein>
<keyword evidence="3" id="KW-0067">ATP-binding</keyword>
<proteinExistence type="inferred from homology"/>
<keyword evidence="4" id="KW-0143">Chaperone</keyword>
<dbReference type="Proteomes" id="UP000190285">
    <property type="component" value="Unassembled WGS sequence"/>
</dbReference>
<evidence type="ECO:0000256" key="1">
    <source>
        <dbReference type="ARBA" id="ARBA00008239"/>
    </source>
</evidence>
<evidence type="ECO:0000256" key="3">
    <source>
        <dbReference type="ARBA" id="ARBA00022840"/>
    </source>
</evidence>
<dbReference type="GO" id="GO:0016887">
    <property type="term" value="F:ATP hydrolysis activity"/>
    <property type="evidence" value="ECO:0007669"/>
    <property type="project" value="InterPro"/>
</dbReference>
<comment type="similarity">
    <text evidence="1">Belongs to the heat shock protein 90 family.</text>
</comment>
<evidence type="ECO:0000313" key="6">
    <source>
        <dbReference type="Proteomes" id="UP000190285"/>
    </source>
</evidence>
<dbReference type="InterPro" id="IPR001404">
    <property type="entry name" value="Hsp90_fam"/>
</dbReference>
<dbReference type="GO" id="GO:0140662">
    <property type="term" value="F:ATP-dependent protein folding chaperone"/>
    <property type="evidence" value="ECO:0007669"/>
    <property type="project" value="InterPro"/>
</dbReference>
<dbReference type="RefSeq" id="WP_079491697.1">
    <property type="nucleotide sequence ID" value="NZ_FUZT01000005.1"/>
</dbReference>
<keyword evidence="5" id="KW-0418">Kinase</keyword>
<reference evidence="5 6" key="1">
    <citation type="submission" date="2017-02" db="EMBL/GenBank/DDBJ databases">
        <authorList>
            <person name="Peterson S.W."/>
        </authorList>
    </citation>
    <scope>NUCLEOTIDE SEQUENCE [LARGE SCALE GENOMIC DNA]</scope>
    <source>
        <strain evidence="5 6">M1</strain>
    </source>
</reference>
<dbReference type="Gene3D" id="3.30.565.10">
    <property type="entry name" value="Histidine kinase-like ATPase, C-terminal domain"/>
    <property type="match status" value="1"/>
</dbReference>
<dbReference type="GO" id="GO:0051082">
    <property type="term" value="F:unfolded protein binding"/>
    <property type="evidence" value="ECO:0007669"/>
    <property type="project" value="InterPro"/>
</dbReference>
<dbReference type="STRING" id="36842.SAMN02194393_02251"/>
<dbReference type="PANTHER" id="PTHR11528">
    <property type="entry name" value="HEAT SHOCK PROTEIN 90 FAMILY MEMBER"/>
    <property type="match status" value="1"/>
</dbReference>
<dbReference type="InterPro" id="IPR036890">
    <property type="entry name" value="HATPase_C_sf"/>
</dbReference>
<evidence type="ECO:0000313" key="5">
    <source>
        <dbReference type="EMBL" id="SKC69399.1"/>
    </source>
</evidence>
<dbReference type="GO" id="GO:0016301">
    <property type="term" value="F:kinase activity"/>
    <property type="evidence" value="ECO:0007669"/>
    <property type="project" value="UniProtKB-KW"/>
</dbReference>
<keyword evidence="6" id="KW-1185">Reference proteome</keyword>
<accession>A0A1T5L199</accession>
<evidence type="ECO:0000256" key="4">
    <source>
        <dbReference type="ARBA" id="ARBA00023186"/>
    </source>
</evidence>
<keyword evidence="5" id="KW-0808">Transferase</keyword>
<evidence type="ECO:0000256" key="2">
    <source>
        <dbReference type="ARBA" id="ARBA00022741"/>
    </source>
</evidence>
<dbReference type="PRINTS" id="PR00775">
    <property type="entry name" value="HEATSHOCK90"/>
</dbReference>
<dbReference type="EMBL" id="FUZT01000005">
    <property type="protein sequence ID" value="SKC69399.1"/>
    <property type="molecule type" value="Genomic_DNA"/>
</dbReference>
<dbReference type="GO" id="GO:0005524">
    <property type="term" value="F:ATP binding"/>
    <property type="evidence" value="ECO:0007669"/>
    <property type="project" value="UniProtKB-KW"/>
</dbReference>
<dbReference type="InterPro" id="IPR020575">
    <property type="entry name" value="Hsp90_N"/>
</dbReference>